<dbReference type="AlphaFoldDB" id="A0A080YW18"/>
<proteinExistence type="predicted"/>
<reference evidence="1 2" key="1">
    <citation type="submission" date="2013-11" db="EMBL/GenBank/DDBJ databases">
        <title>The Genome Sequence of Phytophthora parasitica P1976.</title>
        <authorList>
            <consortium name="The Broad Institute Genomics Platform"/>
            <person name="Russ C."/>
            <person name="Tyler B."/>
            <person name="Panabieres F."/>
            <person name="Shan W."/>
            <person name="Tripathy S."/>
            <person name="Grunwald N."/>
            <person name="Machado M."/>
            <person name="Johnson C.S."/>
            <person name="Walker B."/>
            <person name="Young S."/>
            <person name="Zeng Q."/>
            <person name="Gargeya S."/>
            <person name="Fitzgerald M."/>
            <person name="Haas B."/>
            <person name="Abouelleil A."/>
            <person name="Allen A.W."/>
            <person name="Alvarado L."/>
            <person name="Arachchi H.M."/>
            <person name="Berlin A.M."/>
            <person name="Chapman S.B."/>
            <person name="Gainer-Dewar J."/>
            <person name="Goldberg J."/>
            <person name="Griggs A."/>
            <person name="Gujja S."/>
            <person name="Hansen M."/>
            <person name="Howarth C."/>
            <person name="Imamovic A."/>
            <person name="Ireland A."/>
            <person name="Larimer J."/>
            <person name="McCowan C."/>
            <person name="Murphy C."/>
            <person name="Pearson M."/>
            <person name="Poon T.W."/>
            <person name="Priest M."/>
            <person name="Roberts A."/>
            <person name="Saif S."/>
            <person name="Shea T."/>
            <person name="Sisk P."/>
            <person name="Sykes S."/>
            <person name="Wortman J."/>
            <person name="Nusbaum C."/>
            <person name="Birren B."/>
        </authorList>
    </citation>
    <scope>NUCLEOTIDE SEQUENCE [LARGE SCALE GENOMIC DNA]</scope>
    <source>
        <strain evidence="1 2">P1976</strain>
    </source>
</reference>
<organism evidence="1 2">
    <name type="scientific">Phytophthora nicotianae P1976</name>
    <dbReference type="NCBI Taxonomy" id="1317066"/>
    <lineage>
        <taxon>Eukaryota</taxon>
        <taxon>Sar</taxon>
        <taxon>Stramenopiles</taxon>
        <taxon>Oomycota</taxon>
        <taxon>Peronosporomycetes</taxon>
        <taxon>Peronosporales</taxon>
        <taxon>Peronosporaceae</taxon>
        <taxon>Phytophthora</taxon>
    </lineage>
</organism>
<dbReference type="EMBL" id="ANJA01005049">
    <property type="protein sequence ID" value="ETO58579.1"/>
    <property type="molecule type" value="Genomic_DNA"/>
</dbReference>
<evidence type="ECO:0000313" key="1">
    <source>
        <dbReference type="EMBL" id="ETO58579.1"/>
    </source>
</evidence>
<evidence type="ECO:0000313" key="2">
    <source>
        <dbReference type="Proteomes" id="UP000028582"/>
    </source>
</evidence>
<gene>
    <name evidence="1" type="ORF">F444_23043</name>
</gene>
<sequence>MAFLKRTLVRPRDRHRTERLGGDAEGRSEEADFYSIDICLYELDSWTYYRITTQILLLSDLYSTITSLANSSQKFETSSQRYNFAQTDDGDSALRRWAHDQTAFAPREDAKE</sequence>
<dbReference type="Proteomes" id="UP000028582">
    <property type="component" value="Unassembled WGS sequence"/>
</dbReference>
<comment type="caution">
    <text evidence="1">The sequence shown here is derived from an EMBL/GenBank/DDBJ whole genome shotgun (WGS) entry which is preliminary data.</text>
</comment>
<protein>
    <submittedName>
        <fullName evidence="1">Uncharacterized protein</fullName>
    </submittedName>
</protein>
<name>A0A080YW18_PHYNI</name>
<accession>A0A080YW18</accession>